<comment type="subcellular location">
    <subcellularLocation>
        <location evidence="1">Periplasm</location>
    </subcellularLocation>
</comment>
<evidence type="ECO:0000313" key="7">
    <source>
        <dbReference type="EMBL" id="MVQ29764.1"/>
    </source>
</evidence>
<comment type="caution">
    <text evidence="7">The sequence shown here is derived from an EMBL/GenBank/DDBJ whole genome shotgun (WGS) entry which is preliminary data.</text>
</comment>
<dbReference type="PANTHER" id="PTHR48267">
    <property type="entry name" value="CUPREDOXIN SUPERFAMILY PROTEIN"/>
    <property type="match status" value="1"/>
</dbReference>
<evidence type="ECO:0000313" key="8">
    <source>
        <dbReference type="Proteomes" id="UP000469385"/>
    </source>
</evidence>
<dbReference type="InterPro" id="IPR002355">
    <property type="entry name" value="Cu_oxidase_Cu_BS"/>
</dbReference>
<dbReference type="InterPro" id="IPR011706">
    <property type="entry name" value="Cu-oxidase_C"/>
</dbReference>
<evidence type="ECO:0000259" key="6">
    <source>
        <dbReference type="Pfam" id="PF07732"/>
    </source>
</evidence>
<dbReference type="PANTHER" id="PTHR48267:SF1">
    <property type="entry name" value="BILIRUBIN OXIDASE"/>
    <property type="match status" value="1"/>
</dbReference>
<evidence type="ECO:0000256" key="4">
    <source>
        <dbReference type="SAM" id="MobiDB-lite"/>
    </source>
</evidence>
<dbReference type="InterPro" id="IPR045087">
    <property type="entry name" value="Cu-oxidase_fam"/>
</dbReference>
<evidence type="ECO:0000259" key="5">
    <source>
        <dbReference type="Pfam" id="PF07731"/>
    </source>
</evidence>
<dbReference type="SUPFAM" id="SSF49503">
    <property type="entry name" value="Cupredoxins"/>
    <property type="match status" value="3"/>
</dbReference>
<protein>
    <submittedName>
        <fullName evidence="7">Multicopper oxidase domain-containing protein</fullName>
    </submittedName>
</protein>
<accession>A0A6N8ISD4</accession>
<feature type="region of interest" description="Disordered" evidence="4">
    <location>
        <begin position="1"/>
        <end position="23"/>
    </location>
</feature>
<name>A0A6N8ISD4_9BURK</name>
<dbReference type="GO" id="GO:0042597">
    <property type="term" value="C:periplasmic space"/>
    <property type="evidence" value="ECO:0007669"/>
    <property type="project" value="UniProtKB-SubCell"/>
</dbReference>
<dbReference type="InterPro" id="IPR008972">
    <property type="entry name" value="Cupredoxin"/>
</dbReference>
<sequence>MALRIGSRETSAPPGAGPSNRHRRLLLKSGGAAVTAAATVPVMSKGDDDKTRALIVRVPSPPTRPWADELPVLRPLQPVSSLSPMPTGLRGVGECGRADHVAWPANPPVDLYRFEMKVGSHQFHSDLPSAKVWGFNGTYPGSMIHARYGRPILVRLENKLPNEVTGWGSPDISMHLHNMHTPSASDGNPLDWFSSRAYGPGLTSPGEYKDHHYPMVYAGGDSREALGTCWYHDHRLDFTAGNVYRGMAGFFLVYDELDSGNENDPNPLALRLPSGDYDVPLMLSDRQFDSSGYDLFDEFNTDGFIGDKFMVNGKIQPYFHVSPRKYRFRFLNAAISRTYDIQIRYNGVAQGFLQIANDGNLLPAPLGRTSTTLGVAERCDMIVDFSKFPVGAELYLVNRFQQLDGRKPEDTLLASPIPMLKFIVDRPLSSPDYSRVPETLRELPPVNLNEVVTTRDFVFSRDGGAWTVNGKFFNGQPAATPKMGTAEIWTLRNASGGWIHPIHIHFEEGRILSRNGVAPPAHERGRKDVYLLGPNETIRVFLRFRDFSGKYVMHCHNLIHEDHAMMVRYDILP</sequence>
<dbReference type="Pfam" id="PF07732">
    <property type="entry name" value="Cu-oxidase_3"/>
    <property type="match status" value="1"/>
</dbReference>
<keyword evidence="3" id="KW-0560">Oxidoreductase</keyword>
<dbReference type="GO" id="GO:0005507">
    <property type="term" value="F:copper ion binding"/>
    <property type="evidence" value="ECO:0007669"/>
    <property type="project" value="InterPro"/>
</dbReference>
<dbReference type="AlphaFoldDB" id="A0A6N8ISD4"/>
<dbReference type="Proteomes" id="UP000469385">
    <property type="component" value="Unassembled WGS sequence"/>
</dbReference>
<reference evidence="7 8" key="1">
    <citation type="submission" date="2019-12" db="EMBL/GenBank/DDBJ databases">
        <authorList>
            <person name="Huq M.A."/>
        </authorList>
    </citation>
    <scope>NUCLEOTIDE SEQUENCE [LARGE SCALE GENOMIC DNA]</scope>
    <source>
        <strain evidence="7 8">MAH-25</strain>
    </source>
</reference>
<keyword evidence="2" id="KW-0479">Metal-binding</keyword>
<dbReference type="Gene3D" id="2.60.40.420">
    <property type="entry name" value="Cupredoxins - blue copper proteins"/>
    <property type="match status" value="3"/>
</dbReference>
<proteinExistence type="predicted"/>
<dbReference type="EMBL" id="WSEL01000003">
    <property type="protein sequence ID" value="MVQ29764.1"/>
    <property type="molecule type" value="Genomic_DNA"/>
</dbReference>
<evidence type="ECO:0000256" key="3">
    <source>
        <dbReference type="ARBA" id="ARBA00023002"/>
    </source>
</evidence>
<dbReference type="InterPro" id="IPR011707">
    <property type="entry name" value="Cu-oxidase-like_N"/>
</dbReference>
<keyword evidence="8" id="KW-1185">Reference proteome</keyword>
<organism evidence="7 8">
    <name type="scientific">Ramlibacter pinisoli</name>
    <dbReference type="NCBI Taxonomy" id="2682844"/>
    <lineage>
        <taxon>Bacteria</taxon>
        <taxon>Pseudomonadati</taxon>
        <taxon>Pseudomonadota</taxon>
        <taxon>Betaproteobacteria</taxon>
        <taxon>Burkholderiales</taxon>
        <taxon>Comamonadaceae</taxon>
        <taxon>Ramlibacter</taxon>
    </lineage>
</organism>
<evidence type="ECO:0000256" key="2">
    <source>
        <dbReference type="ARBA" id="ARBA00022723"/>
    </source>
</evidence>
<evidence type="ECO:0000256" key="1">
    <source>
        <dbReference type="ARBA" id="ARBA00004418"/>
    </source>
</evidence>
<dbReference type="CDD" id="cd13889">
    <property type="entry name" value="CuRO_3_BOD"/>
    <property type="match status" value="1"/>
</dbReference>
<dbReference type="GO" id="GO:0016491">
    <property type="term" value="F:oxidoreductase activity"/>
    <property type="evidence" value="ECO:0007669"/>
    <property type="project" value="UniProtKB-KW"/>
</dbReference>
<dbReference type="RefSeq" id="WP_157397735.1">
    <property type="nucleotide sequence ID" value="NZ_WSEL01000003.1"/>
</dbReference>
<dbReference type="PROSITE" id="PS00080">
    <property type="entry name" value="MULTICOPPER_OXIDASE2"/>
    <property type="match status" value="1"/>
</dbReference>
<dbReference type="Pfam" id="PF07731">
    <property type="entry name" value="Cu-oxidase_2"/>
    <property type="match status" value="1"/>
</dbReference>
<feature type="domain" description="Plastocyanin-like" evidence="6">
    <location>
        <begin position="128"/>
        <end position="256"/>
    </location>
</feature>
<gene>
    <name evidence="7" type="ORF">GON04_09915</name>
</gene>
<feature type="domain" description="Plastocyanin-like" evidence="5">
    <location>
        <begin position="463"/>
        <end position="570"/>
    </location>
</feature>